<dbReference type="GeneID" id="100178735"/>
<dbReference type="AlphaFoldDB" id="A0A1W2W8J9"/>
<dbReference type="Pfam" id="PF16954">
    <property type="entry name" value="HRG"/>
    <property type="match status" value="2"/>
</dbReference>
<keyword evidence="7" id="KW-0967">Endosome</keyword>
<accession>F6U3U7</accession>
<dbReference type="GO" id="GO:0005765">
    <property type="term" value="C:lysosomal membrane"/>
    <property type="evidence" value="ECO:0000318"/>
    <property type="project" value="GO_Central"/>
</dbReference>
<evidence type="ECO:0000256" key="1">
    <source>
        <dbReference type="ARBA" id="ARBA00004155"/>
    </source>
</evidence>
<reference evidence="13" key="2">
    <citation type="journal article" date="2008" name="Genome Biol.">
        <title>Improved genome assembly and evidence-based global gene model set for the chordate Ciona intestinalis: new insight into intron and operon populations.</title>
        <authorList>
            <person name="Satou Y."/>
            <person name="Mineta K."/>
            <person name="Ogasawara M."/>
            <person name="Sasakura Y."/>
            <person name="Shoguchi E."/>
            <person name="Ueno K."/>
            <person name="Yamada L."/>
            <person name="Matsumoto J."/>
            <person name="Wasserscheid J."/>
            <person name="Dewar K."/>
            <person name="Wiley G.B."/>
            <person name="Macmil S.L."/>
            <person name="Roe B.A."/>
            <person name="Zeller R.W."/>
            <person name="Hastings K.E."/>
            <person name="Lemaire P."/>
            <person name="Lindquist E."/>
            <person name="Endo T."/>
            <person name="Hotta K."/>
            <person name="Inaba K."/>
        </authorList>
    </citation>
    <scope>NUCLEOTIDE SEQUENCE [LARGE SCALE GENOMIC DNA]</scope>
    <source>
        <strain evidence="13">wild type</strain>
    </source>
</reference>
<dbReference type="GO" id="GO:0015886">
    <property type="term" value="P:heme transport"/>
    <property type="evidence" value="ECO:0000318"/>
    <property type="project" value="GO_Central"/>
</dbReference>
<dbReference type="OMA" id="RIHISIG"/>
<comment type="subcellular location">
    <subcellularLocation>
        <location evidence="2">Cytoplasmic vesicle</location>
        <location evidence="2">Phagosome membrane</location>
        <topology evidence="2">Multi-pass membrane protein</topology>
    </subcellularLocation>
    <subcellularLocation>
        <location evidence="3">Endosome membrane</location>
        <topology evidence="3">Multi-pass membrane protein</topology>
    </subcellularLocation>
    <subcellularLocation>
        <location evidence="1">Lysosome membrane</location>
        <topology evidence="1">Multi-pass membrane protein</topology>
    </subcellularLocation>
</comment>
<keyword evidence="5" id="KW-0813">Transport</keyword>
<keyword evidence="10" id="KW-0458">Lysosome</keyword>
<comment type="catalytic activity">
    <reaction evidence="11">
        <text>heme b(in) = heme b(out)</text>
        <dbReference type="Rhea" id="RHEA:75443"/>
        <dbReference type="ChEBI" id="CHEBI:60344"/>
    </reaction>
</comment>
<feature type="transmembrane region" description="Helical" evidence="12">
    <location>
        <begin position="45"/>
        <end position="64"/>
    </location>
</feature>
<accession>A0A1W2W8J9</accession>
<keyword evidence="9 12" id="KW-0472">Membrane</keyword>
<evidence type="ECO:0000313" key="14">
    <source>
        <dbReference type="Proteomes" id="UP000008144"/>
    </source>
</evidence>
<dbReference type="Proteomes" id="UP000008144">
    <property type="component" value="Chromosome 1"/>
</dbReference>
<evidence type="ECO:0000256" key="4">
    <source>
        <dbReference type="ARBA" id="ARBA00006203"/>
    </source>
</evidence>
<evidence type="ECO:0000256" key="2">
    <source>
        <dbReference type="ARBA" id="ARBA00004265"/>
    </source>
</evidence>
<evidence type="ECO:0000313" key="13">
    <source>
        <dbReference type="Ensembl" id="ENSCINP00000023549.2"/>
    </source>
</evidence>
<gene>
    <name evidence="13" type="primary">LOC100178735</name>
</gene>
<evidence type="ECO:0000256" key="10">
    <source>
        <dbReference type="ARBA" id="ARBA00023228"/>
    </source>
</evidence>
<evidence type="ECO:0000256" key="8">
    <source>
        <dbReference type="ARBA" id="ARBA00022989"/>
    </source>
</evidence>
<dbReference type="OrthoDB" id="5954402at2759"/>
<dbReference type="Ensembl" id="ENSCINT00000023795.2">
    <property type="protein sequence ID" value="ENSCINP00000023549.2"/>
    <property type="gene ID" value="ENSCING00000012679.2"/>
</dbReference>
<evidence type="ECO:0000256" key="12">
    <source>
        <dbReference type="SAM" id="Phobius"/>
    </source>
</evidence>
<dbReference type="RefSeq" id="XP_026691487.1">
    <property type="nucleotide sequence ID" value="XM_026835686.1"/>
</dbReference>
<reference evidence="13" key="3">
    <citation type="submission" date="2025-08" db="UniProtKB">
        <authorList>
            <consortium name="Ensembl"/>
        </authorList>
    </citation>
    <scope>IDENTIFICATION</scope>
</reference>
<evidence type="ECO:0000256" key="9">
    <source>
        <dbReference type="ARBA" id="ARBA00023136"/>
    </source>
</evidence>
<dbReference type="PRINTS" id="PR02095">
    <property type="entry name" value="TRNSPORTRHRG"/>
</dbReference>
<dbReference type="GO" id="GO:0005886">
    <property type="term" value="C:plasma membrane"/>
    <property type="evidence" value="ECO:0000318"/>
    <property type="project" value="GO_Central"/>
</dbReference>
<feature type="transmembrane region" description="Helical" evidence="12">
    <location>
        <begin position="76"/>
        <end position="102"/>
    </location>
</feature>
<dbReference type="eggNOG" id="ENOG502S0AI">
    <property type="taxonomic scope" value="Eukaryota"/>
</dbReference>
<evidence type="ECO:0000256" key="3">
    <source>
        <dbReference type="ARBA" id="ARBA00004337"/>
    </source>
</evidence>
<dbReference type="KEGG" id="cin:100178735"/>
<reference evidence="14" key="1">
    <citation type="journal article" date="2002" name="Science">
        <title>The draft genome of Ciona intestinalis: insights into chordate and vertebrate origins.</title>
        <authorList>
            <person name="Dehal P."/>
            <person name="Satou Y."/>
            <person name="Campbell R.K."/>
            <person name="Chapman J."/>
            <person name="Degnan B."/>
            <person name="De Tomaso A."/>
            <person name="Davidson B."/>
            <person name="Di Gregorio A."/>
            <person name="Gelpke M."/>
            <person name="Goodstein D.M."/>
            <person name="Harafuji N."/>
            <person name="Hastings K.E."/>
            <person name="Ho I."/>
            <person name="Hotta K."/>
            <person name="Huang W."/>
            <person name="Kawashima T."/>
            <person name="Lemaire P."/>
            <person name="Martinez D."/>
            <person name="Meinertzhagen I.A."/>
            <person name="Necula S."/>
            <person name="Nonaka M."/>
            <person name="Putnam N."/>
            <person name="Rash S."/>
            <person name="Saiga H."/>
            <person name="Satake M."/>
            <person name="Terry A."/>
            <person name="Yamada L."/>
            <person name="Wang H.G."/>
            <person name="Awazu S."/>
            <person name="Azumi K."/>
            <person name="Boore J."/>
            <person name="Branno M."/>
            <person name="Chin-Bow S."/>
            <person name="DeSantis R."/>
            <person name="Doyle S."/>
            <person name="Francino P."/>
            <person name="Keys D.N."/>
            <person name="Haga S."/>
            <person name="Hayashi H."/>
            <person name="Hino K."/>
            <person name="Imai K.S."/>
            <person name="Inaba K."/>
            <person name="Kano S."/>
            <person name="Kobayashi K."/>
            <person name="Kobayashi M."/>
            <person name="Lee B.I."/>
            <person name="Makabe K.W."/>
            <person name="Manohar C."/>
            <person name="Matassi G."/>
            <person name="Medina M."/>
            <person name="Mochizuki Y."/>
            <person name="Mount S."/>
            <person name="Morishita T."/>
            <person name="Miura S."/>
            <person name="Nakayama A."/>
            <person name="Nishizaka S."/>
            <person name="Nomoto H."/>
            <person name="Ohta F."/>
            <person name="Oishi K."/>
            <person name="Rigoutsos I."/>
            <person name="Sano M."/>
            <person name="Sasaki A."/>
            <person name="Sasakura Y."/>
            <person name="Shoguchi E."/>
            <person name="Shin-i T."/>
            <person name="Spagnuolo A."/>
            <person name="Stainier D."/>
            <person name="Suzuki M.M."/>
            <person name="Tassy O."/>
            <person name="Takatori N."/>
            <person name="Tokuoka M."/>
            <person name="Yagi K."/>
            <person name="Yoshizaki F."/>
            <person name="Wada S."/>
            <person name="Zhang C."/>
            <person name="Hyatt P.D."/>
            <person name="Larimer F."/>
            <person name="Detter C."/>
            <person name="Doggett N."/>
            <person name="Glavina T."/>
            <person name="Hawkins T."/>
            <person name="Richardson P."/>
            <person name="Lucas S."/>
            <person name="Kohara Y."/>
            <person name="Levine M."/>
            <person name="Satoh N."/>
            <person name="Rokhsar D.S."/>
        </authorList>
    </citation>
    <scope>NUCLEOTIDE SEQUENCE [LARGE SCALE GENOMIC DNA]</scope>
</reference>
<dbReference type="GO" id="GO:0030670">
    <property type="term" value="C:phagocytic vesicle membrane"/>
    <property type="evidence" value="ECO:0007669"/>
    <property type="project" value="UniProtKB-SubCell"/>
</dbReference>
<keyword evidence="14" id="KW-1185">Reference proteome</keyword>
<dbReference type="GeneTree" id="ENSGT00390000002307"/>
<dbReference type="GO" id="GO:0010008">
    <property type="term" value="C:endosome membrane"/>
    <property type="evidence" value="ECO:0007669"/>
    <property type="project" value="UniProtKB-SubCell"/>
</dbReference>
<evidence type="ECO:0000256" key="6">
    <source>
        <dbReference type="ARBA" id="ARBA00022692"/>
    </source>
</evidence>
<dbReference type="PANTHER" id="PTHR31525">
    <property type="entry name" value="HEME TRANSPORTER HRG1"/>
    <property type="match status" value="1"/>
</dbReference>
<dbReference type="InterPro" id="IPR026218">
    <property type="entry name" value="HRG"/>
</dbReference>
<organism evidence="13 14">
    <name type="scientific">Ciona intestinalis</name>
    <name type="common">Transparent sea squirt</name>
    <name type="synonym">Ascidia intestinalis</name>
    <dbReference type="NCBI Taxonomy" id="7719"/>
    <lineage>
        <taxon>Eukaryota</taxon>
        <taxon>Metazoa</taxon>
        <taxon>Chordata</taxon>
        <taxon>Tunicata</taxon>
        <taxon>Ascidiacea</taxon>
        <taxon>Phlebobranchia</taxon>
        <taxon>Cionidae</taxon>
        <taxon>Ciona</taxon>
    </lineage>
</organism>
<dbReference type="EMBL" id="EAAA01000324">
    <property type="status" value="NOT_ANNOTATED_CDS"/>
    <property type="molecule type" value="Genomic_DNA"/>
</dbReference>
<evidence type="ECO:0000256" key="7">
    <source>
        <dbReference type="ARBA" id="ARBA00022753"/>
    </source>
</evidence>
<dbReference type="RefSeq" id="XP_002126868.1">
    <property type="nucleotide sequence ID" value="XM_002126832.5"/>
</dbReference>
<protein>
    <submittedName>
        <fullName evidence="13">Heme transporter HRG1</fullName>
    </submittedName>
</protein>
<evidence type="ECO:0000256" key="11">
    <source>
        <dbReference type="ARBA" id="ARBA00035075"/>
    </source>
</evidence>
<feature type="transmembrane region" description="Helical" evidence="12">
    <location>
        <begin position="114"/>
        <end position="134"/>
    </location>
</feature>
<dbReference type="GO" id="GO:0020037">
    <property type="term" value="F:heme binding"/>
    <property type="evidence" value="ECO:0000318"/>
    <property type="project" value="GO_Central"/>
</dbReference>
<evidence type="ECO:0000256" key="5">
    <source>
        <dbReference type="ARBA" id="ARBA00022448"/>
    </source>
</evidence>
<feature type="transmembrane region" description="Helical" evidence="12">
    <location>
        <begin position="12"/>
        <end position="33"/>
    </location>
</feature>
<proteinExistence type="inferred from homology"/>
<dbReference type="InParanoid" id="A0A1W2W8J9"/>
<keyword evidence="6 12" id="KW-0812">Transmembrane</keyword>
<reference evidence="13" key="4">
    <citation type="submission" date="2025-09" db="UniProtKB">
        <authorList>
            <consortium name="Ensembl"/>
        </authorList>
    </citation>
    <scope>IDENTIFICATION</scope>
</reference>
<name>A0A1W2W8J9_CIOIN</name>
<sequence>MTEVTSRARLHCRIAYSLFGIAIGVSVFVIWLTVFDNRKETYATVTYGGLSGVLAAWNLILHIMHYQDLWRTWLKGLRLFIGGGLLFLGITGISFVTFLVLAIYLNQSDLVRSYYITAIWCALSAKWSFLLFWYSRNYRNEFADLTALLEF</sequence>
<dbReference type="GO" id="GO:0015232">
    <property type="term" value="F:heme transmembrane transporter activity"/>
    <property type="evidence" value="ECO:0000318"/>
    <property type="project" value="GO_Central"/>
</dbReference>
<dbReference type="PANTHER" id="PTHR31525:SF1">
    <property type="entry name" value="HEME TRANSPORTER HRG1"/>
    <property type="match status" value="1"/>
</dbReference>
<keyword evidence="8 12" id="KW-1133">Transmembrane helix</keyword>
<comment type="similarity">
    <text evidence="4">Belongs to the HRG family.</text>
</comment>